<dbReference type="PROSITE" id="PS51257">
    <property type="entry name" value="PROKAR_LIPOPROTEIN"/>
    <property type="match status" value="1"/>
</dbReference>
<dbReference type="RefSeq" id="WP_212966667.1">
    <property type="nucleotide sequence ID" value="NZ_BORB01000024.1"/>
</dbReference>
<gene>
    <name evidence="2" type="ORF">J8TS2_27890</name>
</gene>
<organism evidence="2 3">
    <name type="scientific">Lederbergia ruris</name>
    <dbReference type="NCBI Taxonomy" id="217495"/>
    <lineage>
        <taxon>Bacteria</taxon>
        <taxon>Bacillati</taxon>
        <taxon>Bacillota</taxon>
        <taxon>Bacilli</taxon>
        <taxon>Bacillales</taxon>
        <taxon>Bacillaceae</taxon>
        <taxon>Lederbergia</taxon>
    </lineage>
</organism>
<dbReference type="InterPro" id="IPR006059">
    <property type="entry name" value="SBP"/>
</dbReference>
<dbReference type="Pfam" id="PF01547">
    <property type="entry name" value="SBP_bac_1"/>
    <property type="match status" value="1"/>
</dbReference>
<sequence length="533" mass="60552">MGGKKLMTVLLIVSIIAMTACSNNKEQTTSEKKDVLNETGFPIVKEPIELTFFTGKASSNGDKFEETLVWSEYAKKSGIDVNFELVPFESLEEKRNLALSSGDYPDGFYSARVSSADLSKYGKQGVFIPLDDLIDQYAPNLKKLMEKYPDIKKGLTMPDGHIYSFPTFYDPNFLPMLIGTPLWVKEEWLEKLDMKEPETLEEFYEYLKAVKETDLNGNGEKDEIPFSAAGTGALLDQLKGAWGLGNRGLGHKYIDVDPETNELRFFRIDEKYKELLEYVNKLYKEGLIDQEIFTQESTQVYAKGADNRIGATIIPNPSAQMNDDGYIGLGALKGPSGDQLYTHLKVPMVWVGSFVITDKNPYPEASVRWMDYFYSDEGATFYFMGKEGETYEKSDDGTLQYTKEITDNPQGLTLDQALAKNFTWLGGSYPGYVKPDWFNGSETLPNSMDAGEKAEPNAVKELWNSFNFTDEENRFLQSEGSDLQTYITEMEAKFISGEESFDGWEKYVDRVKQLNLDKYMEVQNEAYKRYMSE</sequence>
<name>A0ABQ4KKI8_9BACI</name>
<dbReference type="Proteomes" id="UP000679950">
    <property type="component" value="Unassembled WGS sequence"/>
</dbReference>
<comment type="caution">
    <text evidence="2">The sequence shown here is derived from an EMBL/GenBank/DDBJ whole genome shotgun (WGS) entry which is preliminary data.</text>
</comment>
<dbReference type="EMBL" id="BORB01000024">
    <property type="protein sequence ID" value="GIN58470.1"/>
    <property type="molecule type" value="Genomic_DNA"/>
</dbReference>
<proteinExistence type="predicted"/>
<dbReference type="InterPro" id="IPR050490">
    <property type="entry name" value="Bact_solute-bd_prot1"/>
</dbReference>
<keyword evidence="1" id="KW-0732">Signal</keyword>
<feature type="signal peptide" evidence="1">
    <location>
        <begin position="1"/>
        <end position="22"/>
    </location>
</feature>
<protein>
    <submittedName>
        <fullName evidence="2">ABC transporter substrate-binding protein</fullName>
    </submittedName>
</protein>
<reference evidence="2 3" key="1">
    <citation type="submission" date="2021-03" db="EMBL/GenBank/DDBJ databases">
        <title>Antimicrobial resistance genes in bacteria isolated from Japanese honey, and their potential for conferring macrolide and lincosamide resistance in the American foulbrood pathogen Paenibacillus larvae.</title>
        <authorList>
            <person name="Okamoto M."/>
            <person name="Kumagai M."/>
            <person name="Kanamori H."/>
            <person name="Takamatsu D."/>
        </authorList>
    </citation>
    <scope>NUCLEOTIDE SEQUENCE [LARGE SCALE GENOMIC DNA]</scope>
    <source>
        <strain evidence="2 3">J8TS2</strain>
    </source>
</reference>
<evidence type="ECO:0000256" key="1">
    <source>
        <dbReference type="SAM" id="SignalP"/>
    </source>
</evidence>
<feature type="chain" id="PRO_5046889106" evidence="1">
    <location>
        <begin position="23"/>
        <end position="533"/>
    </location>
</feature>
<accession>A0ABQ4KKI8</accession>
<dbReference type="SUPFAM" id="SSF53850">
    <property type="entry name" value="Periplasmic binding protein-like II"/>
    <property type="match status" value="1"/>
</dbReference>
<dbReference type="PANTHER" id="PTHR43649:SF12">
    <property type="entry name" value="DIACETYLCHITOBIOSE BINDING PROTEIN DASA"/>
    <property type="match status" value="1"/>
</dbReference>
<dbReference type="PANTHER" id="PTHR43649">
    <property type="entry name" value="ARABINOSE-BINDING PROTEIN-RELATED"/>
    <property type="match status" value="1"/>
</dbReference>
<dbReference type="Gene3D" id="3.40.190.10">
    <property type="entry name" value="Periplasmic binding protein-like II"/>
    <property type="match status" value="2"/>
</dbReference>
<evidence type="ECO:0000313" key="2">
    <source>
        <dbReference type="EMBL" id="GIN58470.1"/>
    </source>
</evidence>
<keyword evidence="3" id="KW-1185">Reference proteome</keyword>
<evidence type="ECO:0000313" key="3">
    <source>
        <dbReference type="Proteomes" id="UP000679950"/>
    </source>
</evidence>